<evidence type="ECO:0000313" key="2">
    <source>
        <dbReference type="EMBL" id="KAF4615244.1"/>
    </source>
</evidence>
<reference evidence="2 3" key="1">
    <citation type="submission" date="2019-12" db="EMBL/GenBank/DDBJ databases">
        <authorList>
            <person name="Floudas D."/>
            <person name="Bentzer J."/>
            <person name="Ahren D."/>
            <person name="Johansson T."/>
            <person name="Persson P."/>
            <person name="Tunlid A."/>
        </authorList>
    </citation>
    <scope>NUCLEOTIDE SEQUENCE [LARGE SCALE GENOMIC DNA]</scope>
    <source>
        <strain evidence="2 3">CBS 102.39</strain>
    </source>
</reference>
<keyword evidence="3" id="KW-1185">Reference proteome</keyword>
<dbReference type="EMBL" id="JAACJL010000044">
    <property type="protein sequence ID" value="KAF4615244.1"/>
    <property type="molecule type" value="Genomic_DNA"/>
</dbReference>
<dbReference type="AlphaFoldDB" id="A0A8H4QQ95"/>
<sequence>MVLNNIYVPPEILDIIVGLLAEDEDTDSIKALALACRTFLGACRARLFATIDLTPSYVHGQDCKAEYNAFRAKVDRLKRVFNANPSVVHLVRNVTYMFLRCDLNTQEFHHVLGTLTRVKSLVLRGAQKDTTIYRTSVDWSTLSSTLRQSIIHILQLSTLKQLCLDQVVNFPLSALISSPNITHLTIESADFEDGIISSSAESSSSTRPPGGTSSPDERNVLRLSSLVFTDYSSGAVMTLIKAEDENGKPAVDLSQLVTLESLDKTGEMVVPTLLDTSQHLETLSCTVWDTFNNPFRDLLKPHTLKTLKIFKPIIVIPPWLGDLSIDPYYSLPSEFAKWAACNILERIEITINVEQNAKIPMTPASWTALNNLADASHFPYLSAVGLRICIHEETAWAKEVKKTLESQQQEIFEDLCTTSRLDFQLVIELL</sequence>
<name>A0A8H4QQ95_9AGAR</name>
<comment type="caution">
    <text evidence="2">The sequence shown here is derived from an EMBL/GenBank/DDBJ whole genome shotgun (WGS) entry which is preliminary data.</text>
</comment>
<feature type="region of interest" description="Disordered" evidence="1">
    <location>
        <begin position="198"/>
        <end position="217"/>
    </location>
</feature>
<feature type="compositionally biased region" description="Low complexity" evidence="1">
    <location>
        <begin position="198"/>
        <end position="214"/>
    </location>
</feature>
<protein>
    <submittedName>
        <fullName evidence="2">Uncharacterized protein</fullName>
    </submittedName>
</protein>
<gene>
    <name evidence="2" type="ORF">D9613_003224</name>
</gene>
<dbReference type="Proteomes" id="UP000521872">
    <property type="component" value="Unassembled WGS sequence"/>
</dbReference>
<proteinExistence type="predicted"/>
<accession>A0A8H4QQ95</accession>
<organism evidence="2 3">
    <name type="scientific">Agrocybe pediades</name>
    <dbReference type="NCBI Taxonomy" id="84607"/>
    <lineage>
        <taxon>Eukaryota</taxon>
        <taxon>Fungi</taxon>
        <taxon>Dikarya</taxon>
        <taxon>Basidiomycota</taxon>
        <taxon>Agaricomycotina</taxon>
        <taxon>Agaricomycetes</taxon>
        <taxon>Agaricomycetidae</taxon>
        <taxon>Agaricales</taxon>
        <taxon>Agaricineae</taxon>
        <taxon>Strophariaceae</taxon>
        <taxon>Agrocybe</taxon>
    </lineage>
</organism>
<evidence type="ECO:0000256" key="1">
    <source>
        <dbReference type="SAM" id="MobiDB-lite"/>
    </source>
</evidence>
<evidence type="ECO:0000313" key="3">
    <source>
        <dbReference type="Proteomes" id="UP000521872"/>
    </source>
</evidence>